<evidence type="ECO:0000256" key="1">
    <source>
        <dbReference type="ARBA" id="ARBA00004141"/>
    </source>
</evidence>
<dbReference type="Pfam" id="PF01151">
    <property type="entry name" value="ELO"/>
    <property type="match status" value="1"/>
</dbReference>
<keyword evidence="2 10" id="KW-0444">Lipid biosynthesis</keyword>
<dbReference type="GO" id="GO:0034625">
    <property type="term" value="P:fatty acid elongation, monounsaturated fatty acid"/>
    <property type="evidence" value="ECO:0007669"/>
    <property type="project" value="TreeGrafter"/>
</dbReference>
<evidence type="ECO:0000256" key="6">
    <source>
        <dbReference type="ARBA" id="ARBA00022989"/>
    </source>
</evidence>
<evidence type="ECO:0000313" key="12">
    <source>
        <dbReference type="EnsemblMetazoa" id="Aqu2.1.24267_001"/>
    </source>
</evidence>
<evidence type="ECO:0000313" key="13">
    <source>
        <dbReference type="Proteomes" id="UP000007879"/>
    </source>
</evidence>
<dbReference type="AlphaFoldDB" id="A0A1X7U8J7"/>
<dbReference type="eggNOG" id="KOG3071">
    <property type="taxonomic scope" value="Eukaryota"/>
</dbReference>
<proteinExistence type="inferred from homology"/>
<reference evidence="12" key="2">
    <citation type="submission" date="2017-05" db="UniProtKB">
        <authorList>
            <consortium name="EnsemblMetazoa"/>
        </authorList>
    </citation>
    <scope>IDENTIFICATION</scope>
</reference>
<name>A0A1X7U8J7_AMPQE</name>
<dbReference type="GO" id="GO:0019367">
    <property type="term" value="P:fatty acid elongation, saturated fatty acid"/>
    <property type="evidence" value="ECO:0007669"/>
    <property type="project" value="TreeGrafter"/>
</dbReference>
<keyword evidence="13" id="KW-1185">Reference proteome</keyword>
<feature type="transmembrane region" description="Helical" evidence="10">
    <location>
        <begin position="250"/>
        <end position="270"/>
    </location>
</feature>
<evidence type="ECO:0000256" key="4">
    <source>
        <dbReference type="ARBA" id="ARBA00022692"/>
    </source>
</evidence>
<feature type="transmembrane region" description="Helical" evidence="10">
    <location>
        <begin position="220"/>
        <end position="238"/>
    </location>
</feature>
<feature type="region of interest" description="Disordered" evidence="11">
    <location>
        <begin position="275"/>
        <end position="302"/>
    </location>
</feature>
<dbReference type="GO" id="GO:0042761">
    <property type="term" value="P:very long-chain fatty acid biosynthetic process"/>
    <property type="evidence" value="ECO:0007669"/>
    <property type="project" value="TreeGrafter"/>
</dbReference>
<feature type="transmembrane region" description="Helical" evidence="10">
    <location>
        <begin position="158"/>
        <end position="176"/>
    </location>
</feature>
<dbReference type="GO" id="GO:0034626">
    <property type="term" value="P:fatty acid elongation, polyunsaturated fatty acid"/>
    <property type="evidence" value="ECO:0007669"/>
    <property type="project" value="TreeGrafter"/>
</dbReference>
<comment type="similarity">
    <text evidence="10">Belongs to the ELO family.</text>
</comment>
<feature type="transmembrane region" description="Helical" evidence="10">
    <location>
        <begin position="72"/>
        <end position="94"/>
    </location>
</feature>
<feature type="transmembrane region" description="Helical" evidence="10">
    <location>
        <begin position="127"/>
        <end position="146"/>
    </location>
</feature>
<dbReference type="PANTHER" id="PTHR11157:SF12">
    <property type="entry name" value="ELONGATION OF VERY LONG CHAIN FATTY ACIDS PROTEIN 4"/>
    <property type="match status" value="1"/>
</dbReference>
<dbReference type="InterPro" id="IPR002076">
    <property type="entry name" value="ELO_fam"/>
</dbReference>
<keyword evidence="7 10" id="KW-0443">Lipid metabolism</keyword>
<evidence type="ECO:0000256" key="8">
    <source>
        <dbReference type="ARBA" id="ARBA00023136"/>
    </source>
</evidence>
<dbReference type="InterPro" id="IPR030457">
    <property type="entry name" value="ELO_CS"/>
</dbReference>
<gene>
    <name evidence="12" type="primary">100638269</name>
</gene>
<dbReference type="GO" id="GO:0009922">
    <property type="term" value="F:fatty acid elongase activity"/>
    <property type="evidence" value="ECO:0007669"/>
    <property type="project" value="UniProtKB-EC"/>
</dbReference>
<keyword evidence="8 10" id="KW-0472">Membrane</keyword>
<feature type="transmembrane region" description="Helical" evidence="10">
    <location>
        <begin position="182"/>
        <end position="200"/>
    </location>
</feature>
<keyword evidence="4 10" id="KW-0812">Transmembrane</keyword>
<evidence type="ECO:0000256" key="9">
    <source>
        <dbReference type="ARBA" id="ARBA00023160"/>
    </source>
</evidence>
<protein>
    <recommendedName>
        <fullName evidence="10">Elongation of very long chain fatty acids protein</fullName>
        <ecNumber evidence="10">2.3.1.199</ecNumber>
    </recommendedName>
    <alternativeName>
        <fullName evidence="10">Very-long-chain 3-oxoacyl-CoA synthase</fullName>
    </alternativeName>
</protein>
<evidence type="ECO:0000256" key="2">
    <source>
        <dbReference type="ARBA" id="ARBA00022516"/>
    </source>
</evidence>
<comment type="subcellular location">
    <subcellularLocation>
        <location evidence="1">Membrane</location>
        <topology evidence="1">Multi-pass membrane protein</topology>
    </subcellularLocation>
</comment>
<dbReference type="EnsemblMetazoa" id="Aqu2.1.24267_001">
    <property type="protein sequence ID" value="Aqu2.1.24267_001"/>
    <property type="gene ID" value="Aqu2.1.24267"/>
</dbReference>
<dbReference type="Proteomes" id="UP000007879">
    <property type="component" value="Unassembled WGS sequence"/>
</dbReference>
<reference evidence="13" key="1">
    <citation type="journal article" date="2010" name="Nature">
        <title>The Amphimedon queenslandica genome and the evolution of animal complexity.</title>
        <authorList>
            <person name="Srivastava M."/>
            <person name="Simakov O."/>
            <person name="Chapman J."/>
            <person name="Fahey B."/>
            <person name="Gauthier M.E."/>
            <person name="Mitros T."/>
            <person name="Richards G.S."/>
            <person name="Conaco C."/>
            <person name="Dacre M."/>
            <person name="Hellsten U."/>
            <person name="Larroux C."/>
            <person name="Putnam N.H."/>
            <person name="Stanke M."/>
            <person name="Adamska M."/>
            <person name="Darling A."/>
            <person name="Degnan S.M."/>
            <person name="Oakley T.H."/>
            <person name="Plachetzki D.C."/>
            <person name="Zhai Y."/>
            <person name="Adamski M."/>
            <person name="Calcino A."/>
            <person name="Cummins S.F."/>
            <person name="Goodstein D.M."/>
            <person name="Harris C."/>
            <person name="Jackson D.J."/>
            <person name="Leys S.P."/>
            <person name="Shu S."/>
            <person name="Woodcroft B.J."/>
            <person name="Vervoort M."/>
            <person name="Kosik K.S."/>
            <person name="Manning G."/>
            <person name="Degnan B.M."/>
            <person name="Rokhsar D.S."/>
        </authorList>
    </citation>
    <scope>NUCLEOTIDE SEQUENCE [LARGE SCALE GENOMIC DNA]</scope>
</reference>
<keyword evidence="5 10" id="KW-0276">Fatty acid metabolism</keyword>
<accession>A0A1X7U8J7</accession>
<organism evidence="12">
    <name type="scientific">Amphimedon queenslandica</name>
    <name type="common">Sponge</name>
    <dbReference type="NCBI Taxonomy" id="400682"/>
    <lineage>
        <taxon>Eukaryota</taxon>
        <taxon>Metazoa</taxon>
        <taxon>Porifera</taxon>
        <taxon>Demospongiae</taxon>
        <taxon>Heteroscleromorpha</taxon>
        <taxon>Haplosclerida</taxon>
        <taxon>Niphatidae</taxon>
        <taxon>Amphimedon</taxon>
    </lineage>
</organism>
<dbReference type="PANTHER" id="PTHR11157">
    <property type="entry name" value="FATTY ACID ACYL TRANSFERASE-RELATED"/>
    <property type="match status" value="1"/>
</dbReference>
<keyword evidence="9 10" id="KW-0275">Fatty acid biosynthesis</keyword>
<dbReference type="GO" id="GO:0005789">
    <property type="term" value="C:endoplasmic reticulum membrane"/>
    <property type="evidence" value="ECO:0007669"/>
    <property type="project" value="TreeGrafter"/>
</dbReference>
<dbReference type="FunCoup" id="A0A1X7U8J7">
    <property type="interactions" value="193"/>
</dbReference>
<evidence type="ECO:0000256" key="10">
    <source>
        <dbReference type="RuleBase" id="RU361115"/>
    </source>
</evidence>
<evidence type="ECO:0000256" key="11">
    <source>
        <dbReference type="SAM" id="MobiDB-lite"/>
    </source>
</evidence>
<keyword evidence="3 10" id="KW-0808">Transferase</keyword>
<dbReference type="EnsemblMetazoa" id="XM_011407454.2">
    <property type="protein sequence ID" value="XP_011405756.2"/>
    <property type="gene ID" value="LOC100638269"/>
</dbReference>
<comment type="catalytic activity">
    <reaction evidence="10">
        <text>a very-long-chain acyl-CoA + malonyl-CoA + H(+) = a very-long-chain 3-oxoacyl-CoA + CO2 + CoA</text>
        <dbReference type="Rhea" id="RHEA:32727"/>
        <dbReference type="ChEBI" id="CHEBI:15378"/>
        <dbReference type="ChEBI" id="CHEBI:16526"/>
        <dbReference type="ChEBI" id="CHEBI:57287"/>
        <dbReference type="ChEBI" id="CHEBI:57384"/>
        <dbReference type="ChEBI" id="CHEBI:90725"/>
        <dbReference type="ChEBI" id="CHEBI:90736"/>
        <dbReference type="EC" id="2.3.1.199"/>
    </reaction>
</comment>
<dbReference type="EC" id="2.3.1.199" evidence="10"/>
<evidence type="ECO:0000256" key="3">
    <source>
        <dbReference type="ARBA" id="ARBA00022679"/>
    </source>
</evidence>
<sequence>MAASTSLRDELGKLMRVFDDPKGFYKDVIESSDPRVSEWLWMGSPLPTLCLIILYLGMVYSGPKIMKNRAPFDMKALLFVFNAFIVVLNFWMLWEMTFGMIDAGYNFICTPMRYSYHPAQLRIANAIWWYYFSKFIEFSDTLFFILRKKNDQVTFLHVYHHASMFFLWWIGVKWVAGGQSVLGAWINCLVHVVMYSYYALSALGPALKPYLWWKHHITHLQLIQFSLAIIHCMHSIYIDCNFPKWMHYTLLAYATSFIILFTNFYIHAYIKGKRRGGGGGKKEQVVSQLANGSVRVEDKKKR</sequence>
<feature type="transmembrane region" description="Helical" evidence="10">
    <location>
        <begin position="39"/>
        <end position="60"/>
    </location>
</feature>
<evidence type="ECO:0000256" key="7">
    <source>
        <dbReference type="ARBA" id="ARBA00023098"/>
    </source>
</evidence>
<dbReference type="KEGG" id="aqu:100638269"/>
<dbReference type="STRING" id="400682.A0A1X7U8J7"/>
<dbReference type="GO" id="GO:0030148">
    <property type="term" value="P:sphingolipid biosynthetic process"/>
    <property type="evidence" value="ECO:0007669"/>
    <property type="project" value="TreeGrafter"/>
</dbReference>
<dbReference type="InParanoid" id="A0A1X7U8J7"/>
<evidence type="ECO:0000256" key="5">
    <source>
        <dbReference type="ARBA" id="ARBA00022832"/>
    </source>
</evidence>
<dbReference type="PROSITE" id="PS01188">
    <property type="entry name" value="ELO"/>
    <property type="match status" value="1"/>
</dbReference>
<keyword evidence="6 10" id="KW-1133">Transmembrane helix</keyword>